<proteinExistence type="predicted"/>
<sequence length="154" mass="16710">MTTIIVVDYSPTASQLLSSCRVRYYQCDVSDSAAIKALCTRIKSEVGSPTVLVNNAGLTRGSTVSDGSYQDVEMTFRTNIIAPFLLAKEFLPHMVARNHGHIIGIASMSAIISPTGLADYAATKAGLMTMQETVRQELRYKHNALKVRVSTAVL</sequence>
<gene>
    <name evidence="1" type="ORF">H2198_004264</name>
</gene>
<evidence type="ECO:0000313" key="2">
    <source>
        <dbReference type="Proteomes" id="UP001172386"/>
    </source>
</evidence>
<accession>A0ACC3A9C3</accession>
<dbReference type="Proteomes" id="UP001172386">
    <property type="component" value="Unassembled WGS sequence"/>
</dbReference>
<keyword evidence="2" id="KW-1185">Reference proteome</keyword>
<evidence type="ECO:0000313" key="1">
    <source>
        <dbReference type="EMBL" id="KAJ9657503.1"/>
    </source>
</evidence>
<protein>
    <submittedName>
        <fullName evidence="1">Uncharacterized protein</fullName>
    </submittedName>
</protein>
<reference evidence="1" key="1">
    <citation type="submission" date="2022-10" db="EMBL/GenBank/DDBJ databases">
        <title>Culturing micro-colonial fungi from biological soil crusts in the Mojave desert and describing Neophaeococcomyces mojavensis, and introducing the new genera and species Taxawa tesnikishii.</title>
        <authorList>
            <person name="Kurbessoian T."/>
            <person name="Stajich J.E."/>
        </authorList>
    </citation>
    <scope>NUCLEOTIDE SEQUENCE</scope>
    <source>
        <strain evidence="1">JES_112</strain>
    </source>
</reference>
<name>A0ACC3A9C3_9EURO</name>
<dbReference type="EMBL" id="JAPDRQ010000063">
    <property type="protein sequence ID" value="KAJ9657503.1"/>
    <property type="molecule type" value="Genomic_DNA"/>
</dbReference>
<organism evidence="1 2">
    <name type="scientific">Neophaeococcomyces mojaviensis</name>
    <dbReference type="NCBI Taxonomy" id="3383035"/>
    <lineage>
        <taxon>Eukaryota</taxon>
        <taxon>Fungi</taxon>
        <taxon>Dikarya</taxon>
        <taxon>Ascomycota</taxon>
        <taxon>Pezizomycotina</taxon>
        <taxon>Eurotiomycetes</taxon>
        <taxon>Chaetothyriomycetidae</taxon>
        <taxon>Chaetothyriales</taxon>
        <taxon>Chaetothyriales incertae sedis</taxon>
        <taxon>Neophaeococcomyces</taxon>
    </lineage>
</organism>
<comment type="caution">
    <text evidence="1">The sequence shown here is derived from an EMBL/GenBank/DDBJ whole genome shotgun (WGS) entry which is preliminary data.</text>
</comment>